<name>A0A6J8EJU7_MYTCO</name>
<protein>
    <submittedName>
        <fullName evidence="1">Uncharacterized protein</fullName>
    </submittedName>
</protein>
<accession>A0A6J8EJU7</accession>
<evidence type="ECO:0000313" key="1">
    <source>
        <dbReference type="EMBL" id="CAC5420894.1"/>
    </source>
</evidence>
<evidence type="ECO:0000313" key="2">
    <source>
        <dbReference type="Proteomes" id="UP000507470"/>
    </source>
</evidence>
<reference evidence="1 2" key="1">
    <citation type="submission" date="2020-06" db="EMBL/GenBank/DDBJ databases">
        <authorList>
            <person name="Li R."/>
            <person name="Bekaert M."/>
        </authorList>
    </citation>
    <scope>NUCLEOTIDE SEQUENCE [LARGE SCALE GENOMIC DNA]</scope>
    <source>
        <strain evidence="2">wild</strain>
    </source>
</reference>
<dbReference type="AlphaFoldDB" id="A0A6J8EJU7"/>
<dbReference type="Proteomes" id="UP000507470">
    <property type="component" value="Unassembled WGS sequence"/>
</dbReference>
<dbReference type="OrthoDB" id="10059790at2759"/>
<proteinExistence type="predicted"/>
<organism evidence="1 2">
    <name type="scientific">Mytilus coruscus</name>
    <name type="common">Sea mussel</name>
    <dbReference type="NCBI Taxonomy" id="42192"/>
    <lineage>
        <taxon>Eukaryota</taxon>
        <taxon>Metazoa</taxon>
        <taxon>Spiralia</taxon>
        <taxon>Lophotrochozoa</taxon>
        <taxon>Mollusca</taxon>
        <taxon>Bivalvia</taxon>
        <taxon>Autobranchia</taxon>
        <taxon>Pteriomorphia</taxon>
        <taxon>Mytilida</taxon>
        <taxon>Mytiloidea</taxon>
        <taxon>Mytilidae</taxon>
        <taxon>Mytilinae</taxon>
        <taxon>Mytilus</taxon>
    </lineage>
</organism>
<dbReference type="EMBL" id="CACVKT020009192">
    <property type="protein sequence ID" value="CAC5420894.1"/>
    <property type="molecule type" value="Genomic_DNA"/>
</dbReference>
<sequence>MSKNVQDAGIVPGIHIYRTHCDFVSYIPTVTKIHIDARCLKNIIGIKWPNTICNTELWKRTKQEPIERTITRRRWKWIGHTLHNSNTNVARQALDWNTQCHRKRGLPKTTWHRDLTSGLQKIGKTWGEAKKLAKNRTRSKATVIALCPPWDQVD</sequence>
<keyword evidence="2" id="KW-1185">Reference proteome</keyword>
<gene>
    <name evidence="1" type="ORF">MCOR_53073</name>
</gene>